<protein>
    <submittedName>
        <fullName evidence="1">Uncharacterized protein</fullName>
    </submittedName>
</protein>
<reference evidence="1 2" key="1">
    <citation type="submission" date="2022-05" db="EMBL/GenBank/DDBJ databases">
        <authorList>
            <person name="Friedrich I."/>
            <person name="Poehlein A."/>
            <person name="Schneider D."/>
            <person name="Hertel R."/>
            <person name="Daniel R."/>
        </authorList>
    </citation>
    <scope>NUCLEOTIDE SEQUENCE [LARGE SCALE GENOMIC DNA]</scope>
</reference>
<dbReference type="Proteomes" id="UP001056576">
    <property type="component" value="Segment"/>
</dbReference>
<keyword evidence="2" id="KW-1185">Reference proteome</keyword>
<dbReference type="EMBL" id="ON529857">
    <property type="protein sequence ID" value="USN15182.1"/>
    <property type="molecule type" value="Genomic_DNA"/>
</dbReference>
<accession>A0A9E7MSC6</accession>
<organism evidence="1 2">
    <name type="scientific">Brevundimonas phage vB_BpoS-Kikimora</name>
    <dbReference type="NCBI Taxonomy" id="2948601"/>
    <lineage>
        <taxon>Viruses</taxon>
        <taxon>Duplodnaviria</taxon>
        <taxon>Heunggongvirae</taxon>
        <taxon>Uroviricota</taxon>
        <taxon>Caudoviricetes</taxon>
        <taxon>Jeanschmidtviridae</taxon>
        <taxon>Kikimoravirus</taxon>
        <taxon>Kikimoravirus kikimora</taxon>
    </lineage>
</organism>
<sequence>MTDSPSVAWACLSCNSPRAVDPCPKCGTALTKPADGWEWPETPDVNRIRALAREVGYAVGVHGTLERDLDLIAVPWVADAVSPFELAQHIAYGLGGAVLDYKTQDKPCGRWSCNINADGWFKLIDLSVMPPIHEVADENGLIDRLKSLSQLLYAEAGEKDGQARQDDLDDAGAVSWAVARLSWAAVPAQEPFMYAYRCVDDAARWKAFRQPLQRRDGTSSPGLPLYTRMDPAVLGQAVDLVGTISTRLNQLYESSRKLRADDARAVRRIGEVAEKVLAILQGESKGDTE</sequence>
<name>A0A9E7MSC6_9CAUD</name>
<evidence type="ECO:0000313" key="2">
    <source>
        <dbReference type="Proteomes" id="UP001056576"/>
    </source>
</evidence>
<gene>
    <name evidence="1" type="ORF">KIKIMORA_00350</name>
</gene>
<proteinExistence type="predicted"/>
<evidence type="ECO:0000313" key="1">
    <source>
        <dbReference type="EMBL" id="USN15182.1"/>
    </source>
</evidence>